<dbReference type="Proteomes" id="UP000460290">
    <property type="component" value="Unassembled WGS sequence"/>
</dbReference>
<dbReference type="InterPro" id="IPR035437">
    <property type="entry name" value="SNase_OB-fold_sf"/>
</dbReference>
<keyword evidence="1" id="KW-0812">Transmembrane</keyword>
<accession>A0A844Z5P4</accession>
<dbReference type="EMBL" id="WTYZ01000001">
    <property type="protein sequence ID" value="MXO82407.1"/>
    <property type="molecule type" value="Genomic_DNA"/>
</dbReference>
<protein>
    <recommendedName>
        <fullName evidence="4">Nuclease homologue</fullName>
    </recommendedName>
</protein>
<dbReference type="RefSeq" id="WP_160612853.1">
    <property type="nucleotide sequence ID" value="NZ_JAUFQM010000001.1"/>
</dbReference>
<dbReference type="AlphaFoldDB" id="A0A844Z5P4"/>
<dbReference type="OrthoDB" id="7469880at2"/>
<dbReference type="Gene3D" id="2.40.50.90">
    <property type="match status" value="1"/>
</dbReference>
<feature type="transmembrane region" description="Helical" evidence="1">
    <location>
        <begin position="21"/>
        <end position="41"/>
    </location>
</feature>
<name>A0A844Z5P4_9SPHN</name>
<reference evidence="2 3" key="1">
    <citation type="submission" date="2019-12" db="EMBL/GenBank/DDBJ databases">
        <title>Genomic-based taxomic classification of the family Erythrobacteraceae.</title>
        <authorList>
            <person name="Xu L."/>
        </authorList>
    </citation>
    <scope>NUCLEOTIDE SEQUENCE [LARGE SCALE GENOMIC DNA]</scope>
    <source>
        <strain evidence="2 3">KCTC 42006</strain>
    </source>
</reference>
<keyword evidence="1" id="KW-0472">Membrane</keyword>
<evidence type="ECO:0000313" key="3">
    <source>
        <dbReference type="Proteomes" id="UP000460290"/>
    </source>
</evidence>
<sequence>MVRTPQFHTKPIRRGRSKRDRWVEIITLLVIAVASFLIWGWQSSDPAAEWQHVDTRFTVCGERSSAGCVIDGDTFMIGRRKIRISGFNAPELPGECPAETALAKQSRDGLRDWLNAGTFQMDGGDDPPYDQYGRELRELKRGEQLLSDVMLQKELAQETGWGFTRGGWCG</sequence>
<dbReference type="SUPFAM" id="SSF50199">
    <property type="entry name" value="Staphylococcal nuclease"/>
    <property type="match status" value="1"/>
</dbReference>
<comment type="caution">
    <text evidence="2">The sequence shown here is derived from an EMBL/GenBank/DDBJ whole genome shotgun (WGS) entry which is preliminary data.</text>
</comment>
<proteinExistence type="predicted"/>
<evidence type="ECO:0008006" key="4">
    <source>
        <dbReference type="Google" id="ProtNLM"/>
    </source>
</evidence>
<evidence type="ECO:0000256" key="1">
    <source>
        <dbReference type="SAM" id="Phobius"/>
    </source>
</evidence>
<evidence type="ECO:0000313" key="2">
    <source>
        <dbReference type="EMBL" id="MXO82407.1"/>
    </source>
</evidence>
<gene>
    <name evidence="2" type="ORF">GRI35_03320</name>
</gene>
<keyword evidence="3" id="KW-1185">Reference proteome</keyword>
<keyword evidence="1" id="KW-1133">Transmembrane helix</keyword>
<organism evidence="2 3">
    <name type="scientific">Pontixanthobacter aestiaquae</name>
    <dbReference type="NCBI Taxonomy" id="1509367"/>
    <lineage>
        <taxon>Bacteria</taxon>
        <taxon>Pseudomonadati</taxon>
        <taxon>Pseudomonadota</taxon>
        <taxon>Alphaproteobacteria</taxon>
        <taxon>Sphingomonadales</taxon>
        <taxon>Erythrobacteraceae</taxon>
        <taxon>Pontixanthobacter</taxon>
    </lineage>
</organism>